<name>A0A1I6I4B6_9FLAO</name>
<reference evidence="2" key="1">
    <citation type="submission" date="2016-10" db="EMBL/GenBank/DDBJ databases">
        <authorList>
            <person name="Varghese N."/>
            <person name="Submissions S."/>
        </authorList>
    </citation>
    <scope>NUCLEOTIDE SEQUENCE [LARGE SCALE GENOMIC DNA]</scope>
    <source>
        <strain evidence="2">DSM 19891</strain>
    </source>
</reference>
<proteinExistence type="predicted"/>
<dbReference type="Pfam" id="PF13585">
    <property type="entry name" value="CHU_C"/>
    <property type="match status" value="1"/>
</dbReference>
<keyword evidence="2" id="KW-1185">Reference proteome</keyword>
<protein>
    <submittedName>
        <fullName evidence="1">Gliding motility-associated C-terminal domain-containing protein</fullName>
    </submittedName>
</protein>
<dbReference type="Proteomes" id="UP000199462">
    <property type="component" value="Unassembled WGS sequence"/>
</dbReference>
<accession>A0A1I6I4B6</accession>
<gene>
    <name evidence="1" type="ORF">SAMN04488010_1089</name>
</gene>
<sequence length="384" mass="42850">MKQKKYTYTILILLFLTGSNLYSQKMKNYGDLEVHTDGQIGLYNSLENDGYFFSNSGLVGFYGETYFNVSGVITPKLYDLEIANASNIFLNIPIVVSNNANFIIGDLQTSKVESSNHLDFTPTAFSNGASDFSKVNGFVKADVSDRFMFPIGDADYLRPLSAETTDINSEFTAGYLFEDSTNTYPFSNNQEVANINTNEYWILEGSNKVSITINWNDRSSIESITEDINQLRIVGFEISTSEWKNLGGIRNTGDLASGFLTSSSFIPDEYAAITFGVLPIDEVEQPKLPLDGYHYIISPNGDGINDFFVIEELAEFENNVLQIYDRNGLLVYEAENYINEFNGETGKSIAAIDRDSGLAQGIYYYIAAVNGGEFVLQGYLYIDR</sequence>
<organism evidence="1 2">
    <name type="scientific">Maribacter stanieri</name>
    <dbReference type="NCBI Taxonomy" id="440514"/>
    <lineage>
        <taxon>Bacteria</taxon>
        <taxon>Pseudomonadati</taxon>
        <taxon>Bacteroidota</taxon>
        <taxon>Flavobacteriia</taxon>
        <taxon>Flavobacteriales</taxon>
        <taxon>Flavobacteriaceae</taxon>
        <taxon>Maribacter</taxon>
    </lineage>
</organism>
<dbReference type="EMBL" id="FOYX01000001">
    <property type="protein sequence ID" value="SFR61499.1"/>
    <property type="molecule type" value="Genomic_DNA"/>
</dbReference>
<evidence type="ECO:0000313" key="1">
    <source>
        <dbReference type="EMBL" id="SFR61499.1"/>
    </source>
</evidence>
<dbReference type="STRING" id="440514.SAMN04488010_1089"/>
<evidence type="ECO:0000313" key="2">
    <source>
        <dbReference type="Proteomes" id="UP000199462"/>
    </source>
</evidence>
<dbReference type="RefSeq" id="WP_036145748.1">
    <property type="nucleotide sequence ID" value="NZ_FOYX01000001.1"/>
</dbReference>
<dbReference type="AlphaFoldDB" id="A0A1I6I4B6"/>